<comment type="caution">
    <text evidence="1">The sequence shown here is derived from an EMBL/GenBank/DDBJ whole genome shotgun (WGS) entry which is preliminary data.</text>
</comment>
<dbReference type="Proteomes" id="UP000614216">
    <property type="component" value="Unassembled WGS sequence"/>
</dbReference>
<dbReference type="RefSeq" id="WP_202858710.1">
    <property type="nucleotide sequence ID" value="NZ_JAEUGD010000066.1"/>
</dbReference>
<name>A0A937G382_9BACT</name>
<reference evidence="1" key="1">
    <citation type="submission" date="2021-01" db="EMBL/GenBank/DDBJ databases">
        <title>Fulvivirga kasyanovii gen. nov., sp nov., a novel member of the phylum Bacteroidetes isolated from seawater in a mussel farm.</title>
        <authorList>
            <person name="Zhao L.-H."/>
            <person name="Wang Z.-J."/>
        </authorList>
    </citation>
    <scope>NUCLEOTIDE SEQUENCE</scope>
    <source>
        <strain evidence="1">29W222</strain>
    </source>
</reference>
<dbReference type="PROSITE" id="PS51257">
    <property type="entry name" value="PROKAR_LIPOPROTEIN"/>
    <property type="match status" value="1"/>
</dbReference>
<evidence type="ECO:0000313" key="2">
    <source>
        <dbReference type="Proteomes" id="UP000614216"/>
    </source>
</evidence>
<proteinExistence type="predicted"/>
<sequence>MRTLTLLVFLVGLASCETIDKSQAIAVKQVNGLYIYVLSEPRMQVEPLGEVHNDQLYEATSENNKLAHIIKGTTATEKNVDFQHVLRNMTVLAKEQHPDAEALIFDNNLRHARVVKFRLPYPSSY</sequence>
<organism evidence="1 2">
    <name type="scientific">Fulvivirga marina</name>
    <dbReference type="NCBI Taxonomy" id="2494733"/>
    <lineage>
        <taxon>Bacteria</taxon>
        <taxon>Pseudomonadati</taxon>
        <taxon>Bacteroidota</taxon>
        <taxon>Cytophagia</taxon>
        <taxon>Cytophagales</taxon>
        <taxon>Fulvivirgaceae</taxon>
        <taxon>Fulvivirga</taxon>
    </lineage>
</organism>
<accession>A0A937G382</accession>
<dbReference type="EMBL" id="JAEUGD010000066">
    <property type="protein sequence ID" value="MBL6449175.1"/>
    <property type="molecule type" value="Genomic_DNA"/>
</dbReference>
<gene>
    <name evidence="1" type="ORF">JMN32_22880</name>
</gene>
<protein>
    <submittedName>
        <fullName evidence="1">Uncharacterized protein</fullName>
    </submittedName>
</protein>
<dbReference type="AlphaFoldDB" id="A0A937G382"/>
<evidence type="ECO:0000313" key="1">
    <source>
        <dbReference type="EMBL" id="MBL6449175.1"/>
    </source>
</evidence>
<keyword evidence="2" id="KW-1185">Reference proteome</keyword>